<comment type="caution">
    <text evidence="2">The sequence shown here is derived from an EMBL/GenBank/DDBJ whole genome shotgun (WGS) entry which is preliminary data.</text>
</comment>
<feature type="region of interest" description="Disordered" evidence="1">
    <location>
        <begin position="132"/>
        <end position="169"/>
    </location>
</feature>
<feature type="compositionally biased region" description="Basic and acidic residues" evidence="1">
    <location>
        <begin position="24"/>
        <end position="38"/>
    </location>
</feature>
<reference evidence="2 3" key="1">
    <citation type="submission" date="2020-11" db="EMBL/GenBank/DDBJ databases">
        <title>Kefir isolates.</title>
        <authorList>
            <person name="Marcisauskas S."/>
            <person name="Kim Y."/>
            <person name="Blasche S."/>
        </authorList>
    </citation>
    <scope>NUCLEOTIDE SEQUENCE [LARGE SCALE GENOMIC DNA]</scope>
    <source>
        <strain evidence="2 3">KR</strain>
    </source>
</reference>
<dbReference type="OrthoDB" id="2736594at2759"/>
<evidence type="ECO:0000313" key="2">
    <source>
        <dbReference type="EMBL" id="KAG0665662.1"/>
    </source>
</evidence>
<sequence>MPDEGEHEWDTCSADSGTTDSSGDSDRGREALNEEVHRPRTNLLSLPPELHYEIFKHLEEDKAGKRPICRALWPMARRNTFRDVCLMTPVRLQRFAGLMRPVHHMYRDASLLQEVRKTGRLIKALTIFVRPPKPRRRSSTDSSADDDSPADVPVMPDVKPGPADRTDSSHVRAVLAHATRVKRLTVIGPRALGYLVPAKSGFRWLRELEQLTLEVCGGSVQHWNAGHLSRLRRFRRLKELHLDLSNLGNFAAQPTASQTTTLKPIQQIHQLHLRLEDSIVPAEIARCVALFSGLRKFVIDLDVVDDFDDAGREDGLIGLGDLLQAVPASRLSHLVIDVPYVYEMFPEDVPWPGLTIEADLARFHRLTRLSLCYNTFHRAGELFDILAAHVPRLQSLTLGRFAYVRAAKLLSFVRQRGGPSRALKELECDIFDGYVDASAIPSRMPERSDVIDGTFELDEWWELPLWQSDFTFAQAQELVTAGQEVGVRITGTLPGAIRTETARVREQAFLDERRDEYLYDLSSLFGSE</sequence>
<evidence type="ECO:0000313" key="3">
    <source>
        <dbReference type="Proteomes" id="UP000777482"/>
    </source>
</evidence>
<organism evidence="2 3">
    <name type="scientific">Rhodotorula mucilaginosa</name>
    <name type="common">Yeast</name>
    <name type="synonym">Rhodotorula rubra</name>
    <dbReference type="NCBI Taxonomy" id="5537"/>
    <lineage>
        <taxon>Eukaryota</taxon>
        <taxon>Fungi</taxon>
        <taxon>Dikarya</taxon>
        <taxon>Basidiomycota</taxon>
        <taxon>Pucciniomycotina</taxon>
        <taxon>Microbotryomycetes</taxon>
        <taxon>Sporidiobolales</taxon>
        <taxon>Sporidiobolaceae</taxon>
        <taxon>Rhodotorula</taxon>
    </lineage>
</organism>
<feature type="compositionally biased region" description="Low complexity" evidence="1">
    <location>
        <begin position="11"/>
        <end position="22"/>
    </location>
</feature>
<protein>
    <recommendedName>
        <fullName evidence="4">F-box domain-containing protein</fullName>
    </recommendedName>
</protein>
<dbReference type="AlphaFoldDB" id="A0A9P6W6S0"/>
<gene>
    <name evidence="2" type="ORF">C6P46_006446</name>
</gene>
<name>A0A9P6W6S0_RHOMI</name>
<dbReference type="Proteomes" id="UP000777482">
    <property type="component" value="Unassembled WGS sequence"/>
</dbReference>
<evidence type="ECO:0008006" key="4">
    <source>
        <dbReference type="Google" id="ProtNLM"/>
    </source>
</evidence>
<keyword evidence="3" id="KW-1185">Reference proteome</keyword>
<evidence type="ECO:0000256" key="1">
    <source>
        <dbReference type="SAM" id="MobiDB-lite"/>
    </source>
</evidence>
<accession>A0A9P6W6S0</accession>
<proteinExistence type="predicted"/>
<feature type="region of interest" description="Disordered" evidence="1">
    <location>
        <begin position="1"/>
        <end position="42"/>
    </location>
</feature>
<dbReference type="EMBL" id="PUHQ01000008">
    <property type="protein sequence ID" value="KAG0665662.1"/>
    <property type="molecule type" value="Genomic_DNA"/>
</dbReference>